<dbReference type="AlphaFoldDB" id="A0A0G4J8B1"/>
<dbReference type="GO" id="GO:0005847">
    <property type="term" value="C:mRNA cleavage and polyadenylation specificity factor complex"/>
    <property type="evidence" value="ECO:0007669"/>
    <property type="project" value="TreeGrafter"/>
</dbReference>
<dbReference type="GO" id="GO:0003729">
    <property type="term" value="F:mRNA binding"/>
    <property type="evidence" value="ECO:0007669"/>
    <property type="project" value="TreeGrafter"/>
</dbReference>
<dbReference type="InterPro" id="IPR038192">
    <property type="entry name" value="CSTF_C_sf"/>
</dbReference>
<feature type="compositionally biased region" description="Pro residues" evidence="4">
    <location>
        <begin position="244"/>
        <end position="254"/>
    </location>
</feature>
<dbReference type="CDD" id="cd12398">
    <property type="entry name" value="RRM_CSTF2_RNA15_like"/>
    <property type="match status" value="1"/>
</dbReference>
<gene>
    <name evidence="6" type="ORF">PBRA_003344</name>
    <name evidence="7" type="ORF">PLBR_LOCUS6912</name>
</gene>
<feature type="region of interest" description="Disordered" evidence="4">
    <location>
        <begin position="108"/>
        <end position="144"/>
    </location>
</feature>
<keyword evidence="7" id="KW-0496">Mitochondrion</keyword>
<evidence type="ECO:0000313" key="6">
    <source>
        <dbReference type="EMBL" id="CEP03737.1"/>
    </source>
</evidence>
<evidence type="ECO:0000256" key="4">
    <source>
        <dbReference type="SAM" id="MobiDB-lite"/>
    </source>
</evidence>
<name>A0A0G4J8B1_PLABS</name>
<dbReference type="Pfam" id="PF14304">
    <property type="entry name" value="CSTF_C"/>
    <property type="match status" value="1"/>
</dbReference>
<dbReference type="PANTHER" id="PTHR45735:SF2">
    <property type="entry name" value="CLEAVAGE STIMULATION FACTOR SUBUNIT 2"/>
    <property type="match status" value="1"/>
</dbReference>
<dbReference type="Gene3D" id="1.10.20.70">
    <property type="entry name" value="Transcription termination and cleavage factor, C-terminal domain"/>
    <property type="match status" value="1"/>
</dbReference>
<dbReference type="InterPro" id="IPR012677">
    <property type="entry name" value="Nucleotide-bd_a/b_plait_sf"/>
</dbReference>
<feature type="compositionally biased region" description="Low complexity" evidence="4">
    <location>
        <begin position="317"/>
        <end position="328"/>
    </location>
</feature>
<geneLocation type="mitochondrion" evidence="7"/>
<comment type="subcellular location">
    <subcellularLocation>
        <location evidence="1">Nucleus</location>
    </subcellularLocation>
</comment>
<proteinExistence type="predicted"/>
<evidence type="ECO:0000313" key="7">
    <source>
        <dbReference type="EMBL" id="SPQ99697.1"/>
    </source>
</evidence>
<dbReference type="Gene3D" id="3.30.70.330">
    <property type="match status" value="1"/>
</dbReference>
<dbReference type="SUPFAM" id="SSF54928">
    <property type="entry name" value="RNA-binding domain, RBD"/>
    <property type="match status" value="1"/>
</dbReference>
<dbReference type="PANTHER" id="PTHR45735">
    <property type="entry name" value="CLEAVAGE STIMULATION FACTOR SUBUNIT 2"/>
    <property type="match status" value="1"/>
</dbReference>
<dbReference type="OMA" id="CEYNDGA"/>
<keyword evidence="8" id="KW-1185">Reference proteome</keyword>
<evidence type="ECO:0000256" key="1">
    <source>
        <dbReference type="ARBA" id="ARBA00004123"/>
    </source>
</evidence>
<dbReference type="PROSITE" id="PS50102">
    <property type="entry name" value="RRM"/>
    <property type="match status" value="1"/>
</dbReference>
<accession>A0A0G4J8B1</accession>
<dbReference type="Pfam" id="PF14327">
    <property type="entry name" value="CSTF2_hinge"/>
    <property type="match status" value="1"/>
</dbReference>
<dbReference type="Proteomes" id="UP000290189">
    <property type="component" value="Unassembled WGS sequence"/>
</dbReference>
<dbReference type="InterPro" id="IPR000504">
    <property type="entry name" value="RRM_dom"/>
</dbReference>
<dbReference type="SMART" id="SM00360">
    <property type="entry name" value="RRM"/>
    <property type="match status" value="1"/>
</dbReference>
<dbReference type="STRING" id="37360.A0A0G4J8B1"/>
<evidence type="ECO:0000256" key="3">
    <source>
        <dbReference type="PROSITE-ProRule" id="PRU00176"/>
    </source>
</evidence>
<dbReference type="InterPro" id="IPR035979">
    <property type="entry name" value="RBD_domain_sf"/>
</dbReference>
<evidence type="ECO:0000313" key="8">
    <source>
        <dbReference type="Proteomes" id="UP000039324"/>
    </source>
</evidence>
<keyword evidence="2" id="KW-0539">Nucleus</keyword>
<evidence type="ECO:0000256" key="2">
    <source>
        <dbReference type="ARBA" id="ARBA00023242"/>
    </source>
</evidence>
<dbReference type="Gene3D" id="1.25.40.630">
    <property type="match status" value="1"/>
</dbReference>
<protein>
    <recommendedName>
        <fullName evidence="5">RRM domain-containing protein</fullName>
    </recommendedName>
</protein>
<dbReference type="InterPro" id="IPR025742">
    <property type="entry name" value="CSTF2_hinge"/>
</dbReference>
<feature type="region of interest" description="Disordered" evidence="4">
    <location>
        <begin position="221"/>
        <end position="281"/>
    </location>
</feature>
<evidence type="ECO:0000313" key="9">
    <source>
        <dbReference type="Proteomes" id="UP000290189"/>
    </source>
</evidence>
<dbReference type="GO" id="GO:0031124">
    <property type="term" value="P:mRNA 3'-end processing"/>
    <property type="evidence" value="ECO:0007669"/>
    <property type="project" value="InterPro"/>
</dbReference>
<reference evidence="6 8" key="1">
    <citation type="submission" date="2015-02" db="EMBL/GenBank/DDBJ databases">
        <authorList>
            <person name="Chooi Y.-H."/>
        </authorList>
    </citation>
    <scope>NUCLEOTIDE SEQUENCE [LARGE SCALE GENOMIC DNA]</scope>
    <source>
        <strain evidence="6">E3</strain>
    </source>
</reference>
<feature type="domain" description="RRM" evidence="5">
    <location>
        <begin position="36"/>
        <end position="114"/>
    </location>
</feature>
<reference evidence="7 9" key="2">
    <citation type="submission" date="2018-03" db="EMBL/GenBank/DDBJ databases">
        <authorList>
            <person name="Fogelqvist J."/>
        </authorList>
    </citation>
    <scope>NUCLEOTIDE SEQUENCE [LARGE SCALE GENOMIC DNA]</scope>
</reference>
<dbReference type="EMBL" id="OVEO01000012">
    <property type="protein sequence ID" value="SPQ99697.1"/>
    <property type="molecule type" value="Genomic_DNA"/>
</dbReference>
<dbReference type="EMBL" id="CDSF01000155">
    <property type="protein sequence ID" value="CEP03737.1"/>
    <property type="molecule type" value="Genomic_DNA"/>
</dbReference>
<organism evidence="6 8">
    <name type="scientific">Plasmodiophora brassicae</name>
    <name type="common">Clubroot disease agent</name>
    <dbReference type="NCBI Taxonomy" id="37360"/>
    <lineage>
        <taxon>Eukaryota</taxon>
        <taxon>Sar</taxon>
        <taxon>Rhizaria</taxon>
        <taxon>Endomyxa</taxon>
        <taxon>Phytomyxea</taxon>
        <taxon>Plasmodiophorida</taxon>
        <taxon>Plasmodiophoridae</taxon>
        <taxon>Plasmodiophora</taxon>
    </lineage>
</organism>
<dbReference type="InterPro" id="IPR026896">
    <property type="entry name" value="CSTF_C"/>
</dbReference>
<dbReference type="OrthoDB" id="272703at2759"/>
<sequence>MWRFRLRLCWCSSREVCSCGVFSPWWSSMASRDDSRVVFVGNIPYDGTEQQLAEQFSEVGTVVSFRLVNDRETGKPKGFGFCEYKDAETARSAIRNLNGINFHGRPLRVDTADDDQAGSHFGRGMQGTPAPAAGGPAGAPPSVAKERMGVDAIGAVVDSLSNEQQCEVLSQMKQLIASDPDGARRLLHENQQLAQAMLRILVIFDAVKPEDIQSLSAVTVPPIAPPAEFPPGPLPPRGQYDMGPLPPQQAPPAFDPRRQPPAFHGGPPPPVRQRRPMPSLPPQKAQLLQTIMTMSPEQLATLSPEMQQQVAVLRQRMGAAGRPAARGPPRGGYMGGPPPPQRY</sequence>
<dbReference type="Pfam" id="PF00076">
    <property type="entry name" value="RRM_1"/>
    <property type="match status" value="1"/>
</dbReference>
<feature type="region of interest" description="Disordered" evidence="4">
    <location>
        <begin position="317"/>
        <end position="343"/>
    </location>
</feature>
<evidence type="ECO:0000259" key="5">
    <source>
        <dbReference type="PROSITE" id="PS50102"/>
    </source>
</evidence>
<dbReference type="Proteomes" id="UP000039324">
    <property type="component" value="Unassembled WGS sequence"/>
</dbReference>
<feature type="compositionally biased region" description="Pro residues" evidence="4">
    <location>
        <begin position="222"/>
        <end position="236"/>
    </location>
</feature>
<keyword evidence="3" id="KW-0694">RNA-binding</keyword>